<proteinExistence type="predicted"/>
<keyword evidence="1" id="KW-1133">Transmembrane helix</keyword>
<keyword evidence="1" id="KW-0812">Transmembrane</keyword>
<dbReference type="EMBL" id="VSSQ01094991">
    <property type="protein sequence ID" value="MPN39276.1"/>
    <property type="molecule type" value="Genomic_DNA"/>
</dbReference>
<organism evidence="2">
    <name type="scientific">bioreactor metagenome</name>
    <dbReference type="NCBI Taxonomy" id="1076179"/>
    <lineage>
        <taxon>unclassified sequences</taxon>
        <taxon>metagenomes</taxon>
        <taxon>ecological metagenomes</taxon>
    </lineage>
</organism>
<dbReference type="AlphaFoldDB" id="A0A645HKZ1"/>
<keyword evidence="1" id="KW-0472">Membrane</keyword>
<gene>
    <name evidence="2" type="ORF">SDC9_186804</name>
</gene>
<evidence type="ECO:0000256" key="1">
    <source>
        <dbReference type="SAM" id="Phobius"/>
    </source>
</evidence>
<evidence type="ECO:0008006" key="3">
    <source>
        <dbReference type="Google" id="ProtNLM"/>
    </source>
</evidence>
<name>A0A645HKZ1_9ZZZZ</name>
<feature type="transmembrane region" description="Helical" evidence="1">
    <location>
        <begin position="46"/>
        <end position="67"/>
    </location>
</feature>
<accession>A0A645HKZ1</accession>
<protein>
    <recommendedName>
        <fullName evidence="3">ABC-2 type transporter domain-containing protein</fullName>
    </recommendedName>
</protein>
<comment type="caution">
    <text evidence="2">The sequence shown here is derived from an EMBL/GenBank/DDBJ whole genome shotgun (WGS) entry which is preliminary data.</text>
</comment>
<evidence type="ECO:0000313" key="2">
    <source>
        <dbReference type="EMBL" id="MPN39276.1"/>
    </source>
</evidence>
<feature type="transmembrane region" description="Helical" evidence="1">
    <location>
        <begin position="7"/>
        <end position="26"/>
    </location>
</feature>
<sequence>MLLTVPAEILICVPAILWLFWETGWWMRLHPGAAAMELCLPQGTTLLPLIVLFVWTAGFALMAILAVKRMLLKLGGMKL</sequence>
<reference evidence="2" key="1">
    <citation type="submission" date="2019-08" db="EMBL/GenBank/DDBJ databases">
        <authorList>
            <person name="Kucharzyk K."/>
            <person name="Murdoch R.W."/>
            <person name="Higgins S."/>
            <person name="Loffler F."/>
        </authorList>
    </citation>
    <scope>NUCLEOTIDE SEQUENCE</scope>
</reference>